<evidence type="ECO:0000256" key="1">
    <source>
        <dbReference type="ARBA" id="ARBA00004418"/>
    </source>
</evidence>
<dbReference type="Proteomes" id="UP000535276">
    <property type="component" value="Unassembled WGS sequence"/>
</dbReference>
<evidence type="ECO:0000313" key="5">
    <source>
        <dbReference type="Proteomes" id="UP000535276"/>
    </source>
</evidence>
<evidence type="ECO:0000256" key="2">
    <source>
        <dbReference type="ARBA" id="ARBA00008520"/>
    </source>
</evidence>
<keyword evidence="3" id="KW-0574">Periplasm</keyword>
<dbReference type="EMBL" id="JACBZV010000002">
    <property type="protein sequence ID" value="NYJ11056.1"/>
    <property type="molecule type" value="Genomic_DNA"/>
</dbReference>
<dbReference type="GO" id="GO:0042597">
    <property type="term" value="C:periplasmic space"/>
    <property type="evidence" value="ECO:0007669"/>
    <property type="project" value="UniProtKB-SubCell"/>
</dbReference>
<sequence>MMLNARNESKFRGEENELSRHVATVDQWTPRSIIVRSLGRTLRNVAIPTVLAMTGLATASVEGVQAATVKVAFSLNWTFADPKLAQKWFDNIKTEFEKKHPGDTMELIPVPGTYDDFITKLSLLYNSPDTKPDIVQYFDINVGQFAGSDLLSPLDDQVADAPWWKDTPAPVQASGKYDGKVYSVAQGINTYGILFDRTLTEKAGLPKDWKPKSWKDILDGARAIKKTSPDASPLYVITGTAQGTFGVVAGPGLLLSASSNPTIYDPETKKWVVDSKGIREVLNFYRTAASEGLLAPTSQIMDPNGATHPAEALHDHKFGITFAGNWIPVFWSKDICAPCWDDKEKTIGFSEIPTAEGQQPGIGASFNGVVLSMSKDPSDPKLAWSAIEVMQARENLLNIAAWVPVVPATASLKTDKSYLSMTQEPFQKAFAELSSSSRSMPSQAEFPIWGNAFQQATQAMVLKPETTIDEGVNILRSYMATQVGEENLETLP</sequence>
<keyword evidence="4" id="KW-0813">Transport</keyword>
<comment type="caution">
    <text evidence="4">The sequence shown here is derived from an EMBL/GenBank/DDBJ whole genome shotgun (WGS) entry which is preliminary data.</text>
</comment>
<proteinExistence type="inferred from homology"/>
<dbReference type="Gene3D" id="3.40.190.10">
    <property type="entry name" value="Periplasmic binding protein-like II"/>
    <property type="match status" value="1"/>
</dbReference>
<dbReference type="InterPro" id="IPR006059">
    <property type="entry name" value="SBP"/>
</dbReference>
<comment type="subcellular location">
    <subcellularLocation>
        <location evidence="1">Periplasm</location>
    </subcellularLocation>
</comment>
<protein>
    <submittedName>
        <fullName evidence="4">Multiple sugar transport system substrate-binding protein</fullName>
    </submittedName>
</protein>
<organism evidence="4 5">
    <name type="scientific">Rhizobium leguminosarum</name>
    <dbReference type="NCBI Taxonomy" id="384"/>
    <lineage>
        <taxon>Bacteria</taxon>
        <taxon>Pseudomonadati</taxon>
        <taxon>Pseudomonadota</taxon>
        <taxon>Alphaproteobacteria</taxon>
        <taxon>Hyphomicrobiales</taxon>
        <taxon>Rhizobiaceae</taxon>
        <taxon>Rhizobium/Agrobacterium group</taxon>
        <taxon>Rhizobium</taxon>
    </lineage>
</organism>
<dbReference type="SUPFAM" id="SSF53850">
    <property type="entry name" value="Periplasmic binding protein-like II"/>
    <property type="match status" value="1"/>
</dbReference>
<evidence type="ECO:0000313" key="4">
    <source>
        <dbReference type="EMBL" id="NYJ11056.1"/>
    </source>
</evidence>
<accession>A0A7Z0DXJ7</accession>
<evidence type="ECO:0000256" key="3">
    <source>
        <dbReference type="ARBA" id="ARBA00022764"/>
    </source>
</evidence>
<reference evidence="4 5" key="1">
    <citation type="submission" date="2020-07" db="EMBL/GenBank/DDBJ databases">
        <title>Genomic Encyclopedia of Type Strains, Phase IV (KMG-V): Genome sequencing to study the core and pangenomes of soil and plant-associated prokaryotes.</title>
        <authorList>
            <person name="Whitman W."/>
        </authorList>
    </citation>
    <scope>NUCLEOTIDE SEQUENCE [LARGE SCALE GENOMIC DNA]</scope>
    <source>
        <strain evidence="4 5">SEMIA 4052</strain>
    </source>
</reference>
<keyword evidence="4" id="KW-0762">Sugar transport</keyword>
<dbReference type="AlphaFoldDB" id="A0A7Z0DXJ7"/>
<dbReference type="InterPro" id="IPR050490">
    <property type="entry name" value="Bact_solute-bd_prot1"/>
</dbReference>
<name>A0A7Z0DXJ7_RHILE</name>
<dbReference type="PANTHER" id="PTHR43649:SF14">
    <property type="entry name" value="BLR3389 PROTEIN"/>
    <property type="match status" value="1"/>
</dbReference>
<dbReference type="Pfam" id="PF01547">
    <property type="entry name" value="SBP_bac_1"/>
    <property type="match status" value="1"/>
</dbReference>
<dbReference type="PANTHER" id="PTHR43649">
    <property type="entry name" value="ARABINOSE-BINDING PROTEIN-RELATED"/>
    <property type="match status" value="1"/>
</dbReference>
<gene>
    <name evidence="4" type="ORF">GGI64_002103</name>
</gene>
<comment type="similarity">
    <text evidence="2">Belongs to the bacterial solute-binding protein 1 family.</text>
</comment>